<evidence type="ECO:0000313" key="2">
    <source>
        <dbReference type="EMBL" id="QHU07669.1"/>
    </source>
</evidence>
<keyword evidence="1" id="KW-1133">Transmembrane helix</keyword>
<evidence type="ECO:0000256" key="1">
    <source>
        <dbReference type="SAM" id="Phobius"/>
    </source>
</evidence>
<accession>A0A6C0JQ22</accession>
<keyword evidence="1" id="KW-0812">Transmembrane</keyword>
<sequence length="285" mass="30714">MAGNIWDIPYFYTLGWHMVPTGNYLYSADVPPNSVSADNVREKLKKGLLDCFKHDTCSAASMWDVRQTSGINLQMRDGTSSRPSGGVLSIILNNTKDGICNDPKMFSVANPEDYFQACLDRCGSGGNCSKFMKDNCGQDISDPKCLEWCMSADGMGKCDQAFDLFCSENKDHPYCSCINSPLTAANYNPLCNDRKCINGGYQTTPMTRALGGGCQIVDCSTALNIQAGGKVSLNDVTITQRCGAPGTQTQNVSAPSLSITNSTKALILIALLILVTSGVLLFVFL</sequence>
<reference evidence="2" key="1">
    <citation type="journal article" date="2020" name="Nature">
        <title>Giant virus diversity and host interactions through global metagenomics.</title>
        <authorList>
            <person name="Schulz F."/>
            <person name="Roux S."/>
            <person name="Paez-Espino D."/>
            <person name="Jungbluth S."/>
            <person name="Walsh D.A."/>
            <person name="Denef V.J."/>
            <person name="McMahon K.D."/>
            <person name="Konstantinidis K.T."/>
            <person name="Eloe-Fadrosh E.A."/>
            <person name="Kyrpides N.C."/>
            <person name="Woyke T."/>
        </authorList>
    </citation>
    <scope>NUCLEOTIDE SEQUENCE</scope>
    <source>
        <strain evidence="2">GVMAG-S-1041349-163</strain>
    </source>
</reference>
<protein>
    <submittedName>
        <fullName evidence="2">Uncharacterized protein</fullName>
    </submittedName>
</protein>
<dbReference type="EMBL" id="MN740685">
    <property type="protein sequence ID" value="QHU07669.1"/>
    <property type="molecule type" value="Genomic_DNA"/>
</dbReference>
<name>A0A6C0JQ22_9ZZZZ</name>
<proteinExistence type="predicted"/>
<organism evidence="2">
    <name type="scientific">viral metagenome</name>
    <dbReference type="NCBI Taxonomy" id="1070528"/>
    <lineage>
        <taxon>unclassified sequences</taxon>
        <taxon>metagenomes</taxon>
        <taxon>organismal metagenomes</taxon>
    </lineage>
</organism>
<dbReference type="AlphaFoldDB" id="A0A6C0JQ22"/>
<feature type="transmembrane region" description="Helical" evidence="1">
    <location>
        <begin position="265"/>
        <end position="284"/>
    </location>
</feature>
<keyword evidence="1" id="KW-0472">Membrane</keyword>